<evidence type="ECO:0000313" key="5">
    <source>
        <dbReference type="Proteomes" id="UP000474104"/>
    </source>
</evidence>
<gene>
    <name evidence="4" type="ORF">FMM80_15340</name>
</gene>
<dbReference type="InterPro" id="IPR009057">
    <property type="entry name" value="Homeodomain-like_sf"/>
</dbReference>
<dbReference type="InterPro" id="IPR001647">
    <property type="entry name" value="HTH_TetR"/>
</dbReference>
<feature type="DNA-binding region" description="H-T-H motif" evidence="2">
    <location>
        <begin position="26"/>
        <end position="45"/>
    </location>
</feature>
<dbReference type="InterPro" id="IPR039532">
    <property type="entry name" value="TetR_C_Firmicutes"/>
</dbReference>
<comment type="caution">
    <text evidence="4">The sequence shown here is derived from an EMBL/GenBank/DDBJ whole genome shotgun (WGS) entry which is preliminary data.</text>
</comment>
<dbReference type="Gene3D" id="1.10.357.10">
    <property type="entry name" value="Tetracycline Repressor, domain 2"/>
    <property type="match status" value="1"/>
</dbReference>
<keyword evidence="1 2" id="KW-0238">DNA-binding</keyword>
<dbReference type="SUPFAM" id="SSF46689">
    <property type="entry name" value="Homeodomain-like"/>
    <property type="match status" value="1"/>
</dbReference>
<organism evidence="4 5">
    <name type="scientific">Schaedlerella arabinosiphila</name>
    <dbReference type="NCBI Taxonomy" id="2044587"/>
    <lineage>
        <taxon>Bacteria</taxon>
        <taxon>Bacillati</taxon>
        <taxon>Bacillota</taxon>
        <taxon>Clostridia</taxon>
        <taxon>Lachnospirales</taxon>
        <taxon>Lachnospiraceae</taxon>
        <taxon>Schaedlerella</taxon>
    </lineage>
</organism>
<proteinExistence type="predicted"/>
<dbReference type="EMBL" id="VIRB01000093">
    <property type="protein sequence ID" value="NDO69969.1"/>
    <property type="molecule type" value="Genomic_DNA"/>
</dbReference>
<dbReference type="AlphaFoldDB" id="A0A9X5H6W5"/>
<reference evidence="4 5" key="1">
    <citation type="submission" date="2019-07" db="EMBL/GenBank/DDBJ databases">
        <title>Draft genome sequences of 15 bacterial species constituting the stable defined intestinal microbiota of the GM15 gnotobiotic mouse model.</title>
        <authorList>
            <person name="Elie C."/>
            <person name="Mathieu A."/>
            <person name="Saliou A."/>
            <person name="Darnaud M."/>
            <person name="Leulier F."/>
            <person name="Tamellini A."/>
        </authorList>
    </citation>
    <scope>NUCLEOTIDE SEQUENCE [LARGE SCALE GENOMIC DNA]</scope>
    <source>
        <strain evidence="5">ASF 502</strain>
    </source>
</reference>
<dbReference type="RefSeq" id="WP_004076734.1">
    <property type="nucleotide sequence ID" value="NZ_CASCYM010000096.1"/>
</dbReference>
<dbReference type="PROSITE" id="PS50977">
    <property type="entry name" value="HTH_TETR_2"/>
    <property type="match status" value="1"/>
</dbReference>
<dbReference type="PANTHER" id="PTHR43479:SF11">
    <property type="entry name" value="ACREF_ENVCD OPERON REPRESSOR-RELATED"/>
    <property type="match status" value="1"/>
</dbReference>
<evidence type="ECO:0000313" key="4">
    <source>
        <dbReference type="EMBL" id="NDO69969.1"/>
    </source>
</evidence>
<sequence>MPGFTKRAIRNSFIRLLNERPVSQITVKDIVEDCGINRNSFYYHYQDLPSMVEEIILEEAEAMVRQHPSVDSIEECLDLAVSFALENRRAAMHLYSANRDLFERYLWRVCEHVVDTYISTAFAEYRLKEADKRVLVRNYKWECFGAVLDWLNGGMKEDIQADFYRLCELKKGMLEEVIRRSAGEQD</sequence>
<dbReference type="Pfam" id="PF14278">
    <property type="entry name" value="TetR_C_8"/>
    <property type="match status" value="1"/>
</dbReference>
<dbReference type="GO" id="GO:0003677">
    <property type="term" value="F:DNA binding"/>
    <property type="evidence" value="ECO:0007669"/>
    <property type="project" value="UniProtKB-UniRule"/>
</dbReference>
<protein>
    <submittedName>
        <fullName evidence="4">TetR family transcriptional regulator</fullName>
    </submittedName>
</protein>
<dbReference type="Pfam" id="PF00440">
    <property type="entry name" value="TetR_N"/>
    <property type="match status" value="1"/>
</dbReference>
<name>A0A9X5H6W5_9FIRM</name>
<dbReference type="PANTHER" id="PTHR43479">
    <property type="entry name" value="ACREF/ENVCD OPERON REPRESSOR-RELATED"/>
    <property type="match status" value="1"/>
</dbReference>
<evidence type="ECO:0000259" key="3">
    <source>
        <dbReference type="PROSITE" id="PS50977"/>
    </source>
</evidence>
<feature type="domain" description="HTH tetR-type" evidence="3">
    <location>
        <begin position="3"/>
        <end position="63"/>
    </location>
</feature>
<evidence type="ECO:0000256" key="1">
    <source>
        <dbReference type="ARBA" id="ARBA00023125"/>
    </source>
</evidence>
<dbReference type="OrthoDB" id="9810250at2"/>
<dbReference type="Proteomes" id="UP000474104">
    <property type="component" value="Unassembled WGS sequence"/>
</dbReference>
<dbReference type="InterPro" id="IPR050624">
    <property type="entry name" value="HTH-type_Tx_Regulator"/>
</dbReference>
<evidence type="ECO:0000256" key="2">
    <source>
        <dbReference type="PROSITE-ProRule" id="PRU00335"/>
    </source>
</evidence>
<accession>A0A9X5H6W5</accession>